<evidence type="ECO:0000313" key="8">
    <source>
        <dbReference type="EMBL" id="SDJ98561.1"/>
    </source>
</evidence>
<dbReference type="InterPro" id="IPR001279">
    <property type="entry name" value="Metallo-B-lactamas"/>
</dbReference>
<feature type="domain" description="Metallo-beta-lactamase" evidence="7">
    <location>
        <begin position="68"/>
        <end position="279"/>
    </location>
</feature>
<evidence type="ECO:0000259" key="7">
    <source>
        <dbReference type="SMART" id="SM00849"/>
    </source>
</evidence>
<dbReference type="Proteomes" id="UP000198856">
    <property type="component" value="Unassembled WGS sequence"/>
</dbReference>
<sequence>MGDRRAAGRRRDGFAAIGSDGGRPTESGLRAAGQTVVLAVAGPPGRRPPRRDTMEIEIATIGGYEEVGRQMTAVRAGDDVVIFDMGLNLSKVLIHDNVETERMHSLDLIDMGAIPDDRVMSELEGDVKAIVPTHGHLDHIGAISKLAHRYDAPIVATPYTIELVKQDIESEQKFGVQNDLVKMEAGETMRIGDHNELEFVNVTHSIIDAINPVLHTPEGAVVYGLDKRMDHTPVIGDPIDMERFREIGREGEGVLCYIEDCTNAGKKGRTPSESVARRHLQDVMHSIEDYDGGIVATTFSSHIARVKSLVEFADDIGRQPVLLGRSMEKYSGTAERLDFVEFPEDLGMYGHRKSVDRTFKRIMNEGKEDFLPIVTGHQGEPRAMLTRMGRGETPYELDDGDKVIFSARVIPEPTNEGQRYQSEKLLSMQGARIYDDIHVSGHLNREGHYQMLDALQPQHVVPAHQDLSGLSSYVSLAEDEGYKAGRDLHISRNGQMIQLVE</sequence>
<dbReference type="InterPro" id="IPR030879">
    <property type="entry name" value="RNase_J_arc"/>
</dbReference>
<comment type="subunit">
    <text evidence="5">Homodimer.</text>
</comment>
<keyword evidence="9" id="KW-1185">Reference proteome</keyword>
<dbReference type="GO" id="GO:0005737">
    <property type="term" value="C:cytoplasm"/>
    <property type="evidence" value="ECO:0007669"/>
    <property type="project" value="UniProtKB-SubCell"/>
</dbReference>
<keyword evidence="4 5" id="KW-0694">RNA-binding</keyword>
<feature type="binding site" evidence="5">
    <location>
        <position position="226"/>
    </location>
    <ligand>
        <name>Zn(2+)</name>
        <dbReference type="ChEBI" id="CHEBI:29105"/>
        <label>1</label>
        <note>catalytic</note>
    </ligand>
</feature>
<dbReference type="Pfam" id="PF12706">
    <property type="entry name" value="Lactamase_B_2"/>
    <property type="match status" value="1"/>
</dbReference>
<proteinExistence type="inferred from homology"/>
<keyword evidence="2 5" id="KW-0540">Nuclease</keyword>
<keyword evidence="5" id="KW-0862">Zinc</keyword>
<evidence type="ECO:0000256" key="2">
    <source>
        <dbReference type="ARBA" id="ARBA00022722"/>
    </source>
</evidence>
<evidence type="ECO:0000256" key="4">
    <source>
        <dbReference type="ARBA" id="ARBA00022884"/>
    </source>
</evidence>
<comment type="subcellular location">
    <subcellularLocation>
        <location evidence="5">Cytoplasm</location>
    </subcellularLocation>
</comment>
<dbReference type="AlphaFoldDB" id="A0A1G8Y734"/>
<protein>
    <recommendedName>
        <fullName evidence="5">Ribonuclease J</fullName>
        <shortName evidence="5">RNase J</shortName>
        <ecNumber evidence="5">3.1.-.-</ecNumber>
    </recommendedName>
</protein>
<feature type="region of interest" description="Disordered" evidence="6">
    <location>
        <begin position="1"/>
        <end position="29"/>
    </location>
</feature>
<dbReference type="GO" id="GO:0003723">
    <property type="term" value="F:RNA binding"/>
    <property type="evidence" value="ECO:0007669"/>
    <property type="project" value="UniProtKB-KW"/>
</dbReference>
<dbReference type="GO" id="GO:0004534">
    <property type="term" value="F:5'-3' RNA exonuclease activity"/>
    <property type="evidence" value="ECO:0007669"/>
    <property type="project" value="UniProtKB-UniRule"/>
</dbReference>
<organism evidence="8 9">
    <name type="scientific">Halovenus aranensis</name>
    <dbReference type="NCBI Taxonomy" id="890420"/>
    <lineage>
        <taxon>Archaea</taxon>
        <taxon>Methanobacteriati</taxon>
        <taxon>Methanobacteriota</taxon>
        <taxon>Stenosarchaea group</taxon>
        <taxon>Halobacteria</taxon>
        <taxon>Halobacteriales</taxon>
        <taxon>Haloarculaceae</taxon>
        <taxon>Halovenus</taxon>
    </lineage>
</organism>
<dbReference type="PANTHER" id="PTHR43694">
    <property type="entry name" value="RIBONUCLEASE J"/>
    <property type="match status" value="1"/>
</dbReference>
<keyword evidence="5" id="KW-0479">Metal-binding</keyword>
<dbReference type="Gene3D" id="3.40.50.10710">
    <property type="entry name" value="Metallo-hydrolase/oxidoreductase"/>
    <property type="match status" value="1"/>
</dbReference>
<dbReference type="InterPro" id="IPR004613">
    <property type="entry name" value="RNase_J"/>
</dbReference>
<dbReference type="NCBIfam" id="TIGR00649">
    <property type="entry name" value="MG423"/>
    <property type="match status" value="1"/>
</dbReference>
<dbReference type="HAMAP" id="MF_01492">
    <property type="entry name" value="RNase_J_arch"/>
    <property type="match status" value="1"/>
</dbReference>
<feature type="binding site" evidence="5">
    <location>
        <position position="134"/>
    </location>
    <ligand>
        <name>Zn(2+)</name>
        <dbReference type="ChEBI" id="CHEBI:29105"/>
        <label>1</label>
        <note>catalytic</note>
    </ligand>
</feature>
<dbReference type="SUPFAM" id="SSF56281">
    <property type="entry name" value="Metallo-hydrolase/oxidoreductase"/>
    <property type="match status" value="1"/>
</dbReference>
<accession>A0A1G8Y734</accession>
<evidence type="ECO:0000256" key="3">
    <source>
        <dbReference type="ARBA" id="ARBA00022839"/>
    </source>
</evidence>
<dbReference type="InterPro" id="IPR055132">
    <property type="entry name" value="RNase_J_b_CASP"/>
</dbReference>
<dbReference type="GO" id="GO:0008270">
    <property type="term" value="F:zinc ion binding"/>
    <property type="evidence" value="ECO:0007669"/>
    <property type="project" value="UniProtKB-UniRule"/>
</dbReference>
<comment type="cofactor">
    <cofactor evidence="5">
        <name>Zn(2+)</name>
        <dbReference type="ChEBI" id="CHEBI:29105"/>
    </cofactor>
    <text evidence="5">Binds 2 Zn(2+) ions per subunit. It is not clear if Zn(2+) or Mg(2+) is physiologically important.</text>
</comment>
<dbReference type="SMART" id="SM00849">
    <property type="entry name" value="Lactamase_B"/>
    <property type="match status" value="1"/>
</dbReference>
<comment type="function">
    <text evidence="5">An RNase that has 5'-3' exonuclease activity. May be involved in RNA degradation.</text>
</comment>
<feature type="binding site" evidence="5">
    <location>
        <begin position="438"/>
        <end position="442"/>
    </location>
    <ligand>
        <name>substrate</name>
    </ligand>
</feature>
<dbReference type="Pfam" id="PF22505">
    <property type="entry name" value="RNase_J_b_CASP"/>
    <property type="match status" value="1"/>
</dbReference>
<name>A0A1G8Y734_9EURY</name>
<comment type="similarity">
    <text evidence="5">Belongs to the metallo-beta-lactamase superfamily. RNA-metabolizing metallo-beta-lactamase-like family. Archaeal RNase J subfamily.</text>
</comment>
<evidence type="ECO:0000256" key="1">
    <source>
        <dbReference type="ARBA" id="ARBA00022490"/>
    </source>
</evidence>
<feature type="binding site" evidence="5">
    <location>
        <position position="136"/>
    </location>
    <ligand>
        <name>Zn(2+)</name>
        <dbReference type="ChEBI" id="CHEBI:29105"/>
        <label>1</label>
        <note>catalytic</note>
    </ligand>
</feature>
<gene>
    <name evidence="5" type="primary">rnj</name>
    <name evidence="8" type="ORF">SAMN05216226_113111</name>
</gene>
<feature type="compositionally biased region" description="Basic and acidic residues" evidence="6">
    <location>
        <begin position="1"/>
        <end position="13"/>
    </location>
</feature>
<dbReference type="GO" id="GO:0006401">
    <property type="term" value="P:RNA catabolic process"/>
    <property type="evidence" value="ECO:0007669"/>
    <property type="project" value="UniProtKB-UniRule"/>
</dbReference>
<feature type="binding site" evidence="5">
    <location>
        <position position="464"/>
    </location>
    <ligand>
        <name>Zn(2+)</name>
        <dbReference type="ChEBI" id="CHEBI:29105"/>
        <label>2</label>
        <note>catalytic</note>
    </ligand>
</feature>
<keyword evidence="1 5" id="KW-0963">Cytoplasm</keyword>
<keyword evidence="5" id="KW-0378">Hydrolase</keyword>
<dbReference type="EC" id="3.1.-.-" evidence="5"/>
<dbReference type="InterPro" id="IPR042173">
    <property type="entry name" value="RNase_J_2"/>
</dbReference>
<evidence type="ECO:0000313" key="9">
    <source>
        <dbReference type="Proteomes" id="UP000198856"/>
    </source>
</evidence>
<keyword evidence="3 5" id="KW-0269">Exonuclease</keyword>
<feature type="binding site" evidence="5">
    <location>
        <position position="204"/>
    </location>
    <ligand>
        <name>Zn(2+)</name>
        <dbReference type="ChEBI" id="CHEBI:29105"/>
        <label>1</label>
        <note>catalytic</note>
    </ligand>
</feature>
<dbReference type="PANTHER" id="PTHR43694:SF1">
    <property type="entry name" value="RIBONUCLEASE J"/>
    <property type="match status" value="1"/>
</dbReference>
<feature type="binding site" evidence="5">
    <location>
        <position position="138"/>
    </location>
    <ligand>
        <name>Zn(2+)</name>
        <dbReference type="ChEBI" id="CHEBI:29105"/>
        <label>2</label>
        <note>catalytic</note>
    </ligand>
</feature>
<evidence type="ECO:0000256" key="6">
    <source>
        <dbReference type="SAM" id="MobiDB-lite"/>
    </source>
</evidence>
<dbReference type="Gene3D" id="3.60.15.10">
    <property type="entry name" value="Ribonuclease Z/Hydroxyacylglutathione hydrolase-like"/>
    <property type="match status" value="1"/>
</dbReference>
<dbReference type="STRING" id="890420.SAMN05216226_113111"/>
<dbReference type="CDD" id="cd07714">
    <property type="entry name" value="RNaseJ_MBL-fold"/>
    <property type="match status" value="1"/>
</dbReference>
<evidence type="ECO:0000256" key="5">
    <source>
        <dbReference type="HAMAP-Rule" id="MF_01492"/>
    </source>
</evidence>
<dbReference type="InterPro" id="IPR036866">
    <property type="entry name" value="RibonucZ/Hydroxyglut_hydro"/>
</dbReference>
<feature type="binding site" evidence="5">
    <location>
        <position position="226"/>
    </location>
    <ligand>
        <name>Zn(2+)</name>
        <dbReference type="ChEBI" id="CHEBI:29105"/>
        <label>2</label>
        <note>catalytic</note>
    </ligand>
</feature>
<reference evidence="8 9" key="1">
    <citation type="submission" date="2016-10" db="EMBL/GenBank/DDBJ databases">
        <authorList>
            <person name="de Groot N.N."/>
        </authorList>
    </citation>
    <scope>NUCLEOTIDE SEQUENCE [LARGE SCALE GENOMIC DNA]</scope>
    <source>
        <strain evidence="8 9">IBRC-M10015</strain>
    </source>
</reference>
<feature type="binding site" evidence="5">
    <location>
        <position position="139"/>
    </location>
    <ligand>
        <name>Zn(2+)</name>
        <dbReference type="ChEBI" id="CHEBI:29105"/>
        <label>2</label>
        <note>catalytic</note>
    </ligand>
</feature>
<dbReference type="EMBL" id="FNFC01000013">
    <property type="protein sequence ID" value="SDJ98561.1"/>
    <property type="molecule type" value="Genomic_DNA"/>
</dbReference>